<accession>A0ABN3M613</accession>
<evidence type="ECO:0000313" key="2">
    <source>
        <dbReference type="EMBL" id="GAA2495204.1"/>
    </source>
</evidence>
<reference evidence="2 3" key="1">
    <citation type="journal article" date="2019" name="Int. J. Syst. Evol. Microbiol.">
        <title>The Global Catalogue of Microorganisms (GCM) 10K type strain sequencing project: providing services to taxonomists for standard genome sequencing and annotation.</title>
        <authorList>
            <consortium name="The Broad Institute Genomics Platform"/>
            <consortium name="The Broad Institute Genome Sequencing Center for Infectious Disease"/>
            <person name="Wu L."/>
            <person name="Ma J."/>
        </authorList>
    </citation>
    <scope>NUCLEOTIDE SEQUENCE [LARGE SCALE GENOMIC DNA]</scope>
    <source>
        <strain evidence="2 3">JCM 6923</strain>
    </source>
</reference>
<protein>
    <recommendedName>
        <fullName evidence="4">Transposase</fullName>
    </recommendedName>
</protein>
<feature type="region of interest" description="Disordered" evidence="1">
    <location>
        <begin position="39"/>
        <end position="71"/>
    </location>
</feature>
<name>A0ABN3M613_9ACTN</name>
<gene>
    <name evidence="2" type="ORF">GCM10010422_48430</name>
</gene>
<proteinExistence type="predicted"/>
<dbReference type="Proteomes" id="UP001501721">
    <property type="component" value="Unassembled WGS sequence"/>
</dbReference>
<organism evidence="2 3">
    <name type="scientific">Streptomyces graminearus</name>
    <dbReference type="NCBI Taxonomy" id="284030"/>
    <lineage>
        <taxon>Bacteria</taxon>
        <taxon>Bacillati</taxon>
        <taxon>Actinomycetota</taxon>
        <taxon>Actinomycetes</taxon>
        <taxon>Kitasatosporales</taxon>
        <taxon>Streptomycetaceae</taxon>
        <taxon>Streptomyces</taxon>
    </lineage>
</organism>
<evidence type="ECO:0008006" key="4">
    <source>
        <dbReference type="Google" id="ProtNLM"/>
    </source>
</evidence>
<dbReference type="EMBL" id="BAAATL010000025">
    <property type="protein sequence ID" value="GAA2495204.1"/>
    <property type="molecule type" value="Genomic_DNA"/>
</dbReference>
<sequence>MPGRPLFSPLPLHHILGAPGRRLHDGSLTFAWRSTPARWGSRRRDITGVTTGPGPPTAPLPDPPQGRDRGR</sequence>
<comment type="caution">
    <text evidence="2">The sequence shown here is derived from an EMBL/GenBank/DDBJ whole genome shotgun (WGS) entry which is preliminary data.</text>
</comment>
<keyword evidence="3" id="KW-1185">Reference proteome</keyword>
<feature type="compositionally biased region" description="Pro residues" evidence="1">
    <location>
        <begin position="53"/>
        <end position="64"/>
    </location>
</feature>
<evidence type="ECO:0000256" key="1">
    <source>
        <dbReference type="SAM" id="MobiDB-lite"/>
    </source>
</evidence>
<evidence type="ECO:0000313" key="3">
    <source>
        <dbReference type="Proteomes" id="UP001501721"/>
    </source>
</evidence>